<accession>A0A267EIE2</accession>
<dbReference type="OrthoDB" id="6103492at2759"/>
<dbReference type="Gene3D" id="3.40.50.300">
    <property type="entry name" value="P-loop containing nucleotide triphosphate hydrolases"/>
    <property type="match status" value="1"/>
</dbReference>
<feature type="region of interest" description="Disordered" evidence="2">
    <location>
        <begin position="1"/>
        <end position="56"/>
    </location>
</feature>
<dbReference type="SUPFAM" id="SSF52540">
    <property type="entry name" value="P-loop containing nucleoside triphosphate hydrolases"/>
    <property type="match status" value="2"/>
</dbReference>
<proteinExistence type="predicted"/>
<feature type="compositionally biased region" description="Basic and acidic residues" evidence="2">
    <location>
        <begin position="17"/>
        <end position="27"/>
    </location>
</feature>
<protein>
    <submittedName>
        <fullName evidence="3">Uncharacterized protein</fullName>
    </submittedName>
</protein>
<feature type="coiled-coil region" evidence="1">
    <location>
        <begin position="517"/>
        <end position="551"/>
    </location>
</feature>
<dbReference type="EMBL" id="NIVC01002140">
    <property type="protein sequence ID" value="PAA60542.1"/>
    <property type="molecule type" value="Genomic_DNA"/>
</dbReference>
<dbReference type="InterPro" id="IPR027417">
    <property type="entry name" value="P-loop_NTPase"/>
</dbReference>
<feature type="compositionally biased region" description="Low complexity" evidence="2">
    <location>
        <begin position="28"/>
        <end position="37"/>
    </location>
</feature>
<dbReference type="InterPro" id="IPR025662">
    <property type="entry name" value="Sigma_54_int_dom_ATP-bd_1"/>
</dbReference>
<evidence type="ECO:0000313" key="3">
    <source>
        <dbReference type="EMBL" id="PAA60542.1"/>
    </source>
</evidence>
<dbReference type="PANTHER" id="PTHR32046:SF14">
    <property type="match status" value="1"/>
</dbReference>
<evidence type="ECO:0000313" key="4">
    <source>
        <dbReference type="Proteomes" id="UP000215902"/>
    </source>
</evidence>
<keyword evidence="4" id="KW-1185">Reference proteome</keyword>
<keyword evidence="1" id="KW-0175">Coiled coil</keyword>
<dbReference type="Proteomes" id="UP000215902">
    <property type="component" value="Unassembled WGS sequence"/>
</dbReference>
<dbReference type="PROSITE" id="PS00675">
    <property type="entry name" value="SIGMA54_INTERACT_1"/>
    <property type="match status" value="1"/>
</dbReference>
<evidence type="ECO:0000256" key="2">
    <source>
        <dbReference type="SAM" id="MobiDB-lite"/>
    </source>
</evidence>
<organism evidence="3 4">
    <name type="scientific">Macrostomum lignano</name>
    <dbReference type="NCBI Taxonomy" id="282301"/>
    <lineage>
        <taxon>Eukaryota</taxon>
        <taxon>Metazoa</taxon>
        <taxon>Spiralia</taxon>
        <taxon>Lophotrochozoa</taxon>
        <taxon>Platyhelminthes</taxon>
        <taxon>Rhabditophora</taxon>
        <taxon>Macrostomorpha</taxon>
        <taxon>Macrostomida</taxon>
        <taxon>Macrostomidae</taxon>
        <taxon>Macrostomum</taxon>
    </lineage>
</organism>
<name>A0A267EIE2_9PLAT</name>
<dbReference type="AlphaFoldDB" id="A0A267EIE2"/>
<dbReference type="CDD" id="cd00882">
    <property type="entry name" value="Ras_like_GTPase"/>
    <property type="match status" value="1"/>
</dbReference>
<gene>
    <name evidence="3" type="ORF">BOX15_Mlig024295g1</name>
</gene>
<sequence>MNYSKGKQTKKPQTEGNKSDQVERHGLDTGTDDGAAADFRESEPSTSIKFSTDPPLSCSENVKTYLCLKDPIRKLKGEDFPGQILQLKKKQVKIPAGCSCPRGDCVCPVSFEVGSSRDSVKPPKFLLIVGETGTGKSTFINGIANAYYRVKYEDKFRFKLIAEPEGQTKGAAANQAHSQTSVVAVYTLFPVNTGGPDDSCRSAMDCPLTIIDTPGFGDTRGLEEDERIVKRIAKVLGEDGAVIPGMTGLLHAVGFVVKASQNRLTIPQKYIFDQALSLFGKDIEQIILPVLTFADSNEPQALAALQEDKVPHERFLKFNNGMLYADNSDVEGIKSDSNLSMKEKKKKEMDLKANSLDWDRGEYNYLELFDVMMNMTNGVSLQTTKEVLRNRRNLEVSMEGLMKRVRKGVSTLSNLQQELDFIDSLDAVINDADKKKTRKVKVPKTRKVDLPSHWNYVTLCSACTKTCHENCAFANDCDKINCAAMRDGYCTVCPGRCFWDKHFNNKYYFEDYEEEEVRTVQEIADKYKVNIEEKEAKNKIIERLLDDFIKTHENLANDLVTIHKCLQQLDQLALRQYPLSVVGYVDNLIKVQESERKPGWEARVEHLRGAKDSAEIIAKAREGQDPFGEQKEEVLKRCKSALEKKHQESGSLFKRFCNIFKG</sequence>
<reference evidence="3 4" key="1">
    <citation type="submission" date="2017-06" db="EMBL/GenBank/DDBJ databases">
        <title>A platform for efficient transgenesis in Macrostomum lignano, a flatworm model organism for stem cell research.</title>
        <authorList>
            <person name="Berezikov E."/>
        </authorList>
    </citation>
    <scope>NUCLEOTIDE SEQUENCE [LARGE SCALE GENOMIC DNA]</scope>
    <source>
        <strain evidence="3">DV1</strain>
        <tissue evidence="3">Whole organism</tissue>
    </source>
</reference>
<dbReference type="STRING" id="282301.A0A267EIE2"/>
<dbReference type="PANTHER" id="PTHR32046">
    <property type="entry name" value="G DOMAIN-CONTAINING PROTEIN"/>
    <property type="match status" value="1"/>
</dbReference>
<comment type="caution">
    <text evidence="3">The sequence shown here is derived from an EMBL/GenBank/DDBJ whole genome shotgun (WGS) entry which is preliminary data.</text>
</comment>
<evidence type="ECO:0000256" key="1">
    <source>
        <dbReference type="SAM" id="Coils"/>
    </source>
</evidence>